<dbReference type="PROSITE" id="PS50994">
    <property type="entry name" value="INTEGRASE"/>
    <property type="match status" value="1"/>
</dbReference>
<dbReference type="InterPro" id="IPR039537">
    <property type="entry name" value="Retrotran_Ty1/copia-like"/>
</dbReference>
<keyword evidence="2" id="KW-0479">Metal-binding</keyword>
<organism evidence="7">
    <name type="scientific">Tanacetum cinerariifolium</name>
    <name type="common">Dalmatian daisy</name>
    <name type="synonym">Chrysanthemum cinerariifolium</name>
    <dbReference type="NCBI Taxonomy" id="118510"/>
    <lineage>
        <taxon>Eukaryota</taxon>
        <taxon>Viridiplantae</taxon>
        <taxon>Streptophyta</taxon>
        <taxon>Embryophyta</taxon>
        <taxon>Tracheophyta</taxon>
        <taxon>Spermatophyta</taxon>
        <taxon>Magnoliopsida</taxon>
        <taxon>eudicotyledons</taxon>
        <taxon>Gunneridae</taxon>
        <taxon>Pentapetalae</taxon>
        <taxon>asterids</taxon>
        <taxon>campanulids</taxon>
        <taxon>Asterales</taxon>
        <taxon>Asteraceae</taxon>
        <taxon>Asteroideae</taxon>
        <taxon>Anthemideae</taxon>
        <taxon>Anthemidinae</taxon>
        <taxon>Tanacetum</taxon>
    </lineage>
</organism>
<dbReference type="InterPro" id="IPR012337">
    <property type="entry name" value="RNaseH-like_sf"/>
</dbReference>
<dbReference type="InterPro" id="IPR054722">
    <property type="entry name" value="PolX-like_BBD"/>
</dbReference>
<dbReference type="SUPFAM" id="SSF53098">
    <property type="entry name" value="Ribonuclease H-like"/>
    <property type="match status" value="1"/>
</dbReference>
<feature type="compositionally biased region" description="Polar residues" evidence="5">
    <location>
        <begin position="560"/>
        <end position="574"/>
    </location>
</feature>
<dbReference type="GO" id="GO:0046872">
    <property type="term" value="F:metal ion binding"/>
    <property type="evidence" value="ECO:0007669"/>
    <property type="project" value="UniProtKB-KW"/>
</dbReference>
<sequence length="868" mass="99109">MAFISSSNTSSGKSEVPTIQEASTASAQVPIISTDITKKSRQREERERESYKKDLKEDEASKNHALMADEEEVPTKYALMTKSSSSSNNEVYDDSFCSKSCRKNTENLNTKISKLNEELSDCETDLYDYKRGLSQFEARETREKLLRPQLVGFENLSKLLLIKGIPHDNIDDKGYWDSGCSRHMTGNISYLFEYEPFNRGYVSFCHERGKITGKGSIKTDFNLVDDKHVLLRTLRQHNMYTIDLTNVVPHKNLTCLIAKALVDESMLWHKRLGYLNFKTMNKFIRSNLVKGSPSKSFENDHSCVACLKGKHHKASFVTDDFSRFSWTFFLKSNNESSRILRNFITKIENLKDIKVKIIKSDNGGEFMNKEMDEFCSKKGIKREFSNARTPQQNGVAERRNQTLIEAARTMLADAKLHVTFWAEGYFIGYSLSGKAFRVFNKRTKKIEENLHVDFLENKSIEKGIGPDCLFDIDTLTNSMNYVPVVVTGTSTNISGTKEDVHQAVKEEESPLKFIALLNWFHELQMVTSNEVAKKDDAIPDKNSTLKEQQEVNRDKEVPESSRNSNPTASSKVSSNHLFELASSSTVETEVPTISNAMSFENRLEDFFGDSSNAVSLNEVEADISNMETAIQFKIQNVWVLVDCPNRVRPIGTKKILKNKKDERGIVIRNKAHLVAQGHTQEEGIDNKEVFAPVARIEAIRLFLAYASYIGFTIYQMDVKSAFLYGTINEEVYVMQPPGFQDLEFLYRVYKVEKAMYRLHQAPRAWYGTLSKYLLDNGFQRDIRAEKIPMDRENPWGKDGTSKDVELHLYRSMIGSLMYLKGNPKLGLWYPKESPFDLVAYSDSDYGGANQDRKSTIRGCQFLGRRLIS</sequence>
<dbReference type="GO" id="GO:0006508">
    <property type="term" value="P:proteolysis"/>
    <property type="evidence" value="ECO:0007669"/>
    <property type="project" value="UniProtKB-KW"/>
</dbReference>
<feature type="region of interest" description="Disordered" evidence="5">
    <location>
        <begin position="534"/>
        <end position="574"/>
    </location>
</feature>
<dbReference type="GO" id="GO:0003676">
    <property type="term" value="F:nucleic acid binding"/>
    <property type="evidence" value="ECO:0007669"/>
    <property type="project" value="InterPro"/>
</dbReference>
<dbReference type="PANTHER" id="PTHR42648">
    <property type="entry name" value="TRANSPOSASE, PUTATIVE-RELATED"/>
    <property type="match status" value="1"/>
</dbReference>
<dbReference type="InterPro" id="IPR001584">
    <property type="entry name" value="Integrase_cat-core"/>
</dbReference>
<reference evidence="7" key="1">
    <citation type="journal article" date="2019" name="Sci. Rep.">
        <title>Draft genome of Tanacetum cinerariifolium, the natural source of mosquito coil.</title>
        <authorList>
            <person name="Yamashiro T."/>
            <person name="Shiraishi A."/>
            <person name="Satake H."/>
            <person name="Nakayama K."/>
        </authorList>
    </citation>
    <scope>NUCLEOTIDE SEQUENCE</scope>
</reference>
<feature type="coiled-coil region" evidence="4">
    <location>
        <begin position="98"/>
        <end position="125"/>
    </location>
</feature>
<evidence type="ECO:0000313" key="7">
    <source>
        <dbReference type="EMBL" id="GEU74988.1"/>
    </source>
</evidence>
<dbReference type="Gene3D" id="3.30.420.10">
    <property type="entry name" value="Ribonuclease H-like superfamily/Ribonuclease H"/>
    <property type="match status" value="1"/>
</dbReference>
<feature type="domain" description="Integrase catalytic" evidence="6">
    <location>
        <begin position="289"/>
        <end position="459"/>
    </location>
</feature>
<comment type="caution">
    <text evidence="7">The sequence shown here is derived from an EMBL/GenBank/DDBJ whole genome shotgun (WGS) entry which is preliminary data.</text>
</comment>
<dbReference type="InterPro" id="IPR025724">
    <property type="entry name" value="GAG-pre-integrase_dom"/>
</dbReference>
<dbReference type="Pfam" id="PF22936">
    <property type="entry name" value="Pol_BBD"/>
    <property type="match status" value="1"/>
</dbReference>
<dbReference type="InterPro" id="IPR036397">
    <property type="entry name" value="RNaseH_sf"/>
</dbReference>
<dbReference type="InterPro" id="IPR013103">
    <property type="entry name" value="RVT_2"/>
</dbReference>
<gene>
    <name evidence="7" type="ORF">Tci_046966</name>
</gene>
<dbReference type="PANTHER" id="PTHR42648:SF32">
    <property type="entry name" value="RIBONUCLEASE H-LIKE DOMAIN, GAG-PRE-INTEGRASE DOMAIN PROTEIN-RELATED"/>
    <property type="match status" value="1"/>
</dbReference>
<dbReference type="EMBL" id="BKCJ010006989">
    <property type="protein sequence ID" value="GEU74988.1"/>
    <property type="molecule type" value="Genomic_DNA"/>
</dbReference>
<dbReference type="AlphaFoldDB" id="A0A6L2MLY0"/>
<dbReference type="Pfam" id="PF13976">
    <property type="entry name" value="gag_pre-integrs"/>
    <property type="match status" value="1"/>
</dbReference>
<dbReference type="Pfam" id="PF07727">
    <property type="entry name" value="RVT_2"/>
    <property type="match status" value="1"/>
</dbReference>
<evidence type="ECO:0000256" key="4">
    <source>
        <dbReference type="SAM" id="Coils"/>
    </source>
</evidence>
<feature type="compositionally biased region" description="Basic and acidic residues" evidence="5">
    <location>
        <begin position="534"/>
        <end position="559"/>
    </location>
</feature>
<evidence type="ECO:0000259" key="6">
    <source>
        <dbReference type="PROSITE" id="PS50994"/>
    </source>
</evidence>
<feature type="region of interest" description="Disordered" evidence="5">
    <location>
        <begin position="1"/>
        <end position="73"/>
    </location>
</feature>
<dbReference type="Pfam" id="PF25597">
    <property type="entry name" value="SH3_retrovirus"/>
    <property type="match status" value="1"/>
</dbReference>
<evidence type="ECO:0000256" key="2">
    <source>
        <dbReference type="ARBA" id="ARBA00022723"/>
    </source>
</evidence>
<dbReference type="GO" id="GO:0008233">
    <property type="term" value="F:peptidase activity"/>
    <property type="evidence" value="ECO:0007669"/>
    <property type="project" value="UniProtKB-KW"/>
</dbReference>
<feature type="compositionally biased region" description="Polar residues" evidence="5">
    <location>
        <begin position="1"/>
        <end position="13"/>
    </location>
</feature>
<evidence type="ECO:0000256" key="1">
    <source>
        <dbReference type="ARBA" id="ARBA00022670"/>
    </source>
</evidence>
<name>A0A6L2MLY0_TANCI</name>
<protein>
    <recommendedName>
        <fullName evidence="6">Integrase catalytic domain-containing protein</fullName>
    </recommendedName>
</protein>
<accession>A0A6L2MLY0</accession>
<keyword evidence="3" id="KW-0378">Hydrolase</keyword>
<dbReference type="GO" id="GO:0015074">
    <property type="term" value="P:DNA integration"/>
    <property type="evidence" value="ECO:0007669"/>
    <property type="project" value="InterPro"/>
</dbReference>
<evidence type="ECO:0000256" key="3">
    <source>
        <dbReference type="ARBA" id="ARBA00022801"/>
    </source>
</evidence>
<proteinExistence type="predicted"/>
<keyword evidence="4" id="KW-0175">Coiled coil</keyword>
<evidence type="ECO:0000256" key="5">
    <source>
        <dbReference type="SAM" id="MobiDB-lite"/>
    </source>
</evidence>
<keyword evidence="1" id="KW-0645">Protease</keyword>
<dbReference type="InterPro" id="IPR057670">
    <property type="entry name" value="SH3_retrovirus"/>
</dbReference>
<feature type="compositionally biased region" description="Basic and acidic residues" evidence="5">
    <location>
        <begin position="36"/>
        <end position="62"/>
    </location>
</feature>